<dbReference type="AlphaFoldDB" id="A0A0S3SRK4"/>
<gene>
    <name evidence="1" type="primary">Vigan.08G219900</name>
    <name evidence="1" type="ORF">VIGAN_08219900</name>
</gene>
<evidence type="ECO:0000313" key="1">
    <source>
        <dbReference type="EMBL" id="BAT95465.1"/>
    </source>
</evidence>
<reference evidence="1 2" key="1">
    <citation type="journal article" date="2015" name="Sci. Rep.">
        <title>The power of single molecule real-time sequencing technology in the de novo assembly of a eukaryotic genome.</title>
        <authorList>
            <person name="Sakai H."/>
            <person name="Naito K."/>
            <person name="Ogiso-Tanaka E."/>
            <person name="Takahashi Y."/>
            <person name="Iseki K."/>
            <person name="Muto C."/>
            <person name="Satou K."/>
            <person name="Teruya K."/>
            <person name="Shiroma A."/>
            <person name="Shimoji M."/>
            <person name="Hirano T."/>
            <person name="Itoh T."/>
            <person name="Kaga A."/>
            <person name="Tomooka N."/>
        </authorList>
    </citation>
    <scope>NUCLEOTIDE SEQUENCE [LARGE SCALE GENOMIC DNA]</scope>
    <source>
        <strain evidence="2">cv. Shumari</strain>
    </source>
</reference>
<accession>A0A0S3SRK4</accession>
<sequence length="66" mass="7528">MSPHAEFQAMRTEATRIPGGRECPHNNFVTELSNDEDVKFELLLSLLSDILRLPRITSVLIKVLYT</sequence>
<dbReference type="Proteomes" id="UP000291084">
    <property type="component" value="Chromosome 8"/>
</dbReference>
<evidence type="ECO:0000313" key="2">
    <source>
        <dbReference type="Proteomes" id="UP000291084"/>
    </source>
</evidence>
<protein>
    <submittedName>
        <fullName evidence="1">Uncharacterized protein</fullName>
    </submittedName>
</protein>
<dbReference type="EMBL" id="AP015041">
    <property type="protein sequence ID" value="BAT95465.1"/>
    <property type="molecule type" value="Genomic_DNA"/>
</dbReference>
<proteinExistence type="predicted"/>
<name>A0A0S3SRK4_PHAAN</name>
<organism evidence="1 2">
    <name type="scientific">Vigna angularis var. angularis</name>
    <dbReference type="NCBI Taxonomy" id="157739"/>
    <lineage>
        <taxon>Eukaryota</taxon>
        <taxon>Viridiplantae</taxon>
        <taxon>Streptophyta</taxon>
        <taxon>Embryophyta</taxon>
        <taxon>Tracheophyta</taxon>
        <taxon>Spermatophyta</taxon>
        <taxon>Magnoliopsida</taxon>
        <taxon>eudicotyledons</taxon>
        <taxon>Gunneridae</taxon>
        <taxon>Pentapetalae</taxon>
        <taxon>rosids</taxon>
        <taxon>fabids</taxon>
        <taxon>Fabales</taxon>
        <taxon>Fabaceae</taxon>
        <taxon>Papilionoideae</taxon>
        <taxon>50 kb inversion clade</taxon>
        <taxon>NPAAA clade</taxon>
        <taxon>indigoferoid/millettioid clade</taxon>
        <taxon>Phaseoleae</taxon>
        <taxon>Vigna</taxon>
    </lineage>
</organism>
<keyword evidence="2" id="KW-1185">Reference proteome</keyword>